<keyword evidence="4" id="KW-0812">Transmembrane</keyword>
<dbReference type="SUPFAM" id="SSF55073">
    <property type="entry name" value="Nucleotide cyclase"/>
    <property type="match status" value="1"/>
</dbReference>
<dbReference type="CDD" id="cd01949">
    <property type="entry name" value="GGDEF"/>
    <property type="match status" value="1"/>
</dbReference>
<dbReference type="EC" id="2.7.7.65" evidence="1"/>
<dbReference type="NCBIfam" id="TIGR00254">
    <property type="entry name" value="GGDEF"/>
    <property type="match status" value="1"/>
</dbReference>
<protein>
    <recommendedName>
        <fullName evidence="1">diguanylate cyclase</fullName>
        <ecNumber evidence="1">2.7.7.65</ecNumber>
    </recommendedName>
</protein>
<dbReference type="SMART" id="SM00267">
    <property type="entry name" value="GGDEF"/>
    <property type="match status" value="1"/>
</dbReference>
<dbReference type="Pfam" id="PF00990">
    <property type="entry name" value="GGDEF"/>
    <property type="match status" value="1"/>
</dbReference>
<feature type="transmembrane region" description="Helical" evidence="4">
    <location>
        <begin position="52"/>
        <end position="71"/>
    </location>
</feature>
<feature type="transmembrane region" description="Helical" evidence="4">
    <location>
        <begin position="26"/>
        <end position="46"/>
    </location>
</feature>
<feature type="transmembrane region" description="Helical" evidence="4">
    <location>
        <begin position="78"/>
        <end position="98"/>
    </location>
</feature>
<dbReference type="InterPro" id="IPR050469">
    <property type="entry name" value="Diguanylate_Cyclase"/>
</dbReference>
<keyword evidence="4" id="KW-1133">Transmembrane helix</keyword>
<dbReference type="GO" id="GO:0052621">
    <property type="term" value="F:diguanylate cyclase activity"/>
    <property type="evidence" value="ECO:0007669"/>
    <property type="project" value="UniProtKB-EC"/>
</dbReference>
<feature type="transmembrane region" description="Helical" evidence="4">
    <location>
        <begin position="127"/>
        <end position="150"/>
    </location>
</feature>
<name>C6HVA3_9BACT</name>
<dbReference type="Gene3D" id="3.30.70.270">
    <property type="match status" value="1"/>
</dbReference>
<keyword evidence="7" id="KW-1185">Reference proteome</keyword>
<evidence type="ECO:0000313" key="6">
    <source>
        <dbReference type="EMBL" id="EES53477.1"/>
    </source>
</evidence>
<dbReference type="Proteomes" id="UP000009374">
    <property type="component" value="Unassembled WGS sequence"/>
</dbReference>
<evidence type="ECO:0000256" key="4">
    <source>
        <dbReference type="SAM" id="Phobius"/>
    </source>
</evidence>
<dbReference type="PROSITE" id="PS50887">
    <property type="entry name" value="GGDEF"/>
    <property type="match status" value="1"/>
</dbReference>
<evidence type="ECO:0000256" key="3">
    <source>
        <dbReference type="SAM" id="MobiDB-lite"/>
    </source>
</evidence>
<keyword evidence="4" id="KW-0472">Membrane</keyword>
<evidence type="ECO:0000313" key="7">
    <source>
        <dbReference type="Proteomes" id="UP000009374"/>
    </source>
</evidence>
<evidence type="ECO:0000259" key="5">
    <source>
        <dbReference type="PROSITE" id="PS50887"/>
    </source>
</evidence>
<dbReference type="InterPro" id="IPR000160">
    <property type="entry name" value="GGDEF_dom"/>
</dbReference>
<reference evidence="6 7" key="1">
    <citation type="journal article" date="2009" name="Appl. Environ. Microbiol.">
        <title>Community genomic and proteomic analyses of chemoautotrophic iron-oxidizing "Leptospirillum rubarum" (Group II) and "Leptospirillum ferrodiazotrophum" (Group III) bacteria in acid mine drainage biofilms.</title>
        <authorList>
            <person name="Goltsman D.S."/>
            <person name="Denef V.J."/>
            <person name="Singer S.W."/>
            <person name="VerBerkmoes N.C."/>
            <person name="Lefsrud M."/>
            <person name="Mueller R.S."/>
            <person name="Dick G.J."/>
            <person name="Sun C.L."/>
            <person name="Wheeler K.E."/>
            <person name="Zemla A."/>
            <person name="Baker B.J."/>
            <person name="Hauser L."/>
            <person name="Land M."/>
            <person name="Shah M.B."/>
            <person name="Thelen M.P."/>
            <person name="Hettich R.L."/>
            <person name="Banfield J.F."/>
        </authorList>
    </citation>
    <scope>NUCLEOTIDE SEQUENCE [LARGE SCALE GENOMIC DNA]</scope>
</reference>
<dbReference type="PANTHER" id="PTHR45138">
    <property type="entry name" value="REGULATORY COMPONENTS OF SENSORY TRANSDUCTION SYSTEM"/>
    <property type="match status" value="1"/>
</dbReference>
<dbReference type="InterPro" id="IPR043128">
    <property type="entry name" value="Rev_trsase/Diguanyl_cyclase"/>
</dbReference>
<dbReference type="AlphaFoldDB" id="C6HVA3"/>
<organism evidence="6 7">
    <name type="scientific">Leptospirillum ferrodiazotrophum</name>
    <dbReference type="NCBI Taxonomy" id="412449"/>
    <lineage>
        <taxon>Bacteria</taxon>
        <taxon>Pseudomonadati</taxon>
        <taxon>Nitrospirota</taxon>
        <taxon>Nitrospiria</taxon>
        <taxon>Nitrospirales</taxon>
        <taxon>Nitrospiraceae</taxon>
        <taxon>Leptospirillum</taxon>
    </lineage>
</organism>
<dbReference type="FunFam" id="3.30.70.270:FF:000001">
    <property type="entry name" value="Diguanylate cyclase domain protein"/>
    <property type="match status" value="1"/>
</dbReference>
<feature type="region of interest" description="Disordered" evidence="3">
    <location>
        <begin position="344"/>
        <end position="371"/>
    </location>
</feature>
<evidence type="ECO:0000256" key="1">
    <source>
        <dbReference type="ARBA" id="ARBA00012528"/>
    </source>
</evidence>
<evidence type="ECO:0000256" key="2">
    <source>
        <dbReference type="ARBA" id="ARBA00034247"/>
    </source>
</evidence>
<feature type="domain" description="GGDEF" evidence="5">
    <location>
        <begin position="221"/>
        <end position="351"/>
    </location>
</feature>
<dbReference type="InterPro" id="IPR029787">
    <property type="entry name" value="Nucleotide_cyclase"/>
</dbReference>
<dbReference type="EMBL" id="GG693862">
    <property type="protein sequence ID" value="EES53477.1"/>
    <property type="molecule type" value="Genomic_DNA"/>
</dbReference>
<proteinExistence type="predicted"/>
<comment type="catalytic activity">
    <reaction evidence="2">
        <text>2 GTP = 3',3'-c-di-GMP + 2 diphosphate</text>
        <dbReference type="Rhea" id="RHEA:24898"/>
        <dbReference type="ChEBI" id="CHEBI:33019"/>
        <dbReference type="ChEBI" id="CHEBI:37565"/>
        <dbReference type="ChEBI" id="CHEBI:58805"/>
        <dbReference type="EC" id="2.7.7.65"/>
    </reaction>
</comment>
<sequence>MATNRERADAQELPEDKSFIRDRIRFLKVAGVIGILSSLVMTGIEFSRNDLVRLLPSVLFSVVAPLLLLWLRQRPQDLDRILAAFAGLILIQQISGAVLSANEILMLIWYPVFPLTYFFLLGVRRALVWNAVAMVGITVGYILFPVLARIPPVPPAMFLTALLAYGVAVVLAWYHYGVIHAYQLRLTREATLDGLTGAFLRKAGLDHLSRLMAQAERISGMTLSIALLDIDDFKSINDQDGHQSGDQVLAMIGESIRSVIRKGDIFVRLGGEEFLLLLPGLSLKEADPLAENLRRRIEEGVFRSNGTRVTVSIGLTQYRTGEPMAELLRRADNLMYSAKRGGKNCVRTQEERSPEQDLFVPETGLASPESA</sequence>
<feature type="transmembrane region" description="Helical" evidence="4">
    <location>
        <begin position="104"/>
        <end position="120"/>
    </location>
</feature>
<gene>
    <name evidence="6" type="ORF">UBAL3_78920070</name>
</gene>
<dbReference type="PANTHER" id="PTHR45138:SF9">
    <property type="entry name" value="DIGUANYLATE CYCLASE DGCM-RELATED"/>
    <property type="match status" value="1"/>
</dbReference>
<accession>C6HVA3</accession>
<feature type="transmembrane region" description="Helical" evidence="4">
    <location>
        <begin position="156"/>
        <end position="176"/>
    </location>
</feature>